<dbReference type="InterPro" id="IPR000169">
    <property type="entry name" value="Pept_cys_AS"/>
</dbReference>
<proteinExistence type="inferred from homology"/>
<evidence type="ECO:0000256" key="1">
    <source>
        <dbReference type="ARBA" id="ARBA00022670"/>
    </source>
</evidence>
<name>A0A5C6RW22_9FLAO</name>
<dbReference type="GO" id="GO:0005737">
    <property type="term" value="C:cytoplasm"/>
    <property type="evidence" value="ECO:0007669"/>
    <property type="project" value="TreeGrafter"/>
</dbReference>
<keyword evidence="3 4" id="KW-0788">Thiol protease</keyword>
<keyword evidence="6" id="KW-0732">Signal</keyword>
<accession>A0A5C6RW22</accession>
<dbReference type="PIRSF" id="PIRSF005700">
    <property type="entry name" value="PepC"/>
    <property type="match status" value="1"/>
</dbReference>
<dbReference type="RefSeq" id="WP_147098956.1">
    <property type="nucleotide sequence ID" value="NZ_VOOS01000002.1"/>
</dbReference>
<dbReference type="Gene3D" id="3.90.70.10">
    <property type="entry name" value="Cysteine proteinases"/>
    <property type="match status" value="1"/>
</dbReference>
<keyword evidence="1 4" id="KW-0645">Protease</keyword>
<evidence type="ECO:0000256" key="5">
    <source>
        <dbReference type="PIRSR" id="PIRSR005700-1"/>
    </source>
</evidence>
<dbReference type="SUPFAM" id="SSF54001">
    <property type="entry name" value="Cysteine proteinases"/>
    <property type="match status" value="1"/>
</dbReference>
<feature type="active site" evidence="5">
    <location>
        <position position="349"/>
    </location>
</feature>
<dbReference type="GO" id="GO:0043418">
    <property type="term" value="P:homocysteine catabolic process"/>
    <property type="evidence" value="ECO:0007669"/>
    <property type="project" value="TreeGrafter"/>
</dbReference>
<dbReference type="PANTHER" id="PTHR10363:SF2">
    <property type="entry name" value="BLEOMYCIN HYDROLASE"/>
    <property type="match status" value="1"/>
</dbReference>
<sequence length="414" mass="47073">MKIITLTLASFLFIGTFQAQVNKDKGNHTLPEDKIQNDTIKNKEDGHYYFTVLKDIESLDVQSQGRTGTCWSFSSLSFLESELIRTGKKPVSLSEMFIARNAYLEKAITYVRMHGNFNFAAGGAFHDIPHIIKKYGIVPEEIYKGLNYGEDKHNHAEMDAILKATVDQIVKNPQRKLTTSWQTAIEGILDAYLGKIPEEFEFNGKKYTPKSYAESLGLNMDDYVAIGSFTHHPFYETFVLEVPDNWGFGTIYNVPMDEMEQIMNDAIMNGYSIAWGSDVSEKGFSFSNGLAIVPEDEATIQVKGKDNKHFSDAGADKVSNAFDEPVEEKKITQEMRQEAFDNYQTQDDHGMHITGIVYDQKGNKYYIVKNSWGKENYSDGYFYASAAYVKYKTIDFMIHKDALSKDLKNKLNIK</sequence>
<evidence type="ECO:0000256" key="3">
    <source>
        <dbReference type="ARBA" id="ARBA00022807"/>
    </source>
</evidence>
<dbReference type="InterPro" id="IPR004134">
    <property type="entry name" value="Peptidase_C1B"/>
</dbReference>
<dbReference type="PANTHER" id="PTHR10363">
    <property type="entry name" value="BLEOMYCIN HYDROLASE"/>
    <property type="match status" value="1"/>
</dbReference>
<comment type="caution">
    <text evidence="7">The sequence shown here is derived from an EMBL/GenBank/DDBJ whole genome shotgun (WGS) entry which is preliminary data.</text>
</comment>
<feature type="active site" evidence="5">
    <location>
        <position position="70"/>
    </location>
</feature>
<evidence type="ECO:0000256" key="4">
    <source>
        <dbReference type="PIRNR" id="PIRNR005700"/>
    </source>
</evidence>
<feature type="chain" id="PRO_5023021082" description="Aminopeptidase" evidence="6">
    <location>
        <begin position="20"/>
        <end position="414"/>
    </location>
</feature>
<evidence type="ECO:0000256" key="6">
    <source>
        <dbReference type="SAM" id="SignalP"/>
    </source>
</evidence>
<dbReference type="GO" id="GO:0006508">
    <property type="term" value="P:proteolysis"/>
    <property type="evidence" value="ECO:0007669"/>
    <property type="project" value="UniProtKB-KW"/>
</dbReference>
<organism evidence="7 8">
    <name type="scientific">Vicingus serpentipes</name>
    <dbReference type="NCBI Taxonomy" id="1926625"/>
    <lineage>
        <taxon>Bacteria</taxon>
        <taxon>Pseudomonadati</taxon>
        <taxon>Bacteroidota</taxon>
        <taxon>Flavobacteriia</taxon>
        <taxon>Flavobacteriales</taxon>
        <taxon>Vicingaceae</taxon>
        <taxon>Vicingus</taxon>
    </lineage>
</organism>
<evidence type="ECO:0000313" key="8">
    <source>
        <dbReference type="Proteomes" id="UP000321721"/>
    </source>
</evidence>
<dbReference type="AlphaFoldDB" id="A0A5C6RW22"/>
<comment type="similarity">
    <text evidence="4">Belongs to the peptidase C1 family.</text>
</comment>
<dbReference type="Proteomes" id="UP000321721">
    <property type="component" value="Unassembled WGS sequence"/>
</dbReference>
<keyword evidence="2 4" id="KW-0378">Hydrolase</keyword>
<evidence type="ECO:0000313" key="7">
    <source>
        <dbReference type="EMBL" id="TXB65780.1"/>
    </source>
</evidence>
<keyword evidence="8" id="KW-1185">Reference proteome</keyword>
<dbReference type="InterPro" id="IPR038765">
    <property type="entry name" value="Papain-like_cys_pep_sf"/>
</dbReference>
<feature type="signal peptide" evidence="6">
    <location>
        <begin position="1"/>
        <end position="19"/>
    </location>
</feature>
<dbReference type="Pfam" id="PF03051">
    <property type="entry name" value="Peptidase_C1_2"/>
    <property type="match status" value="2"/>
</dbReference>
<keyword evidence="4 7" id="KW-0031">Aminopeptidase</keyword>
<protein>
    <recommendedName>
        <fullName evidence="4">Aminopeptidase</fullName>
    </recommendedName>
</protein>
<gene>
    <name evidence="7" type="ORF">FRY74_04225</name>
</gene>
<feature type="active site" evidence="5">
    <location>
        <position position="370"/>
    </location>
</feature>
<dbReference type="PROSITE" id="PS00139">
    <property type="entry name" value="THIOL_PROTEASE_CYS"/>
    <property type="match status" value="1"/>
</dbReference>
<dbReference type="GO" id="GO:0009636">
    <property type="term" value="P:response to toxic substance"/>
    <property type="evidence" value="ECO:0007669"/>
    <property type="project" value="TreeGrafter"/>
</dbReference>
<dbReference type="GO" id="GO:0070005">
    <property type="term" value="F:cysteine-type aminopeptidase activity"/>
    <property type="evidence" value="ECO:0007669"/>
    <property type="project" value="InterPro"/>
</dbReference>
<evidence type="ECO:0000256" key="2">
    <source>
        <dbReference type="ARBA" id="ARBA00022801"/>
    </source>
</evidence>
<dbReference type="EMBL" id="VOOS01000002">
    <property type="protein sequence ID" value="TXB65780.1"/>
    <property type="molecule type" value="Genomic_DNA"/>
</dbReference>
<dbReference type="OrthoDB" id="9814054at2"/>
<reference evidence="7 8" key="1">
    <citation type="submission" date="2019-08" db="EMBL/GenBank/DDBJ databases">
        <title>Genome of Vicingus serpentipes NCIMB 15042.</title>
        <authorList>
            <person name="Bowman J.P."/>
        </authorList>
    </citation>
    <scope>NUCLEOTIDE SEQUENCE [LARGE SCALE GENOMIC DNA]</scope>
    <source>
        <strain evidence="7 8">NCIMB 15042</strain>
    </source>
</reference>